<dbReference type="GO" id="GO:0001228">
    <property type="term" value="F:DNA-binding transcription activator activity, RNA polymerase II-specific"/>
    <property type="evidence" value="ECO:0007669"/>
    <property type="project" value="TreeGrafter"/>
</dbReference>
<feature type="region of interest" description="Disordered" evidence="3">
    <location>
        <begin position="169"/>
        <end position="228"/>
    </location>
</feature>
<keyword evidence="2" id="KW-0539">Nucleus</keyword>
<accession>A0A093V9B3</accession>
<protein>
    <submittedName>
        <fullName evidence="4">AP-1-like transcription factor</fullName>
    </submittedName>
</protein>
<dbReference type="InterPro" id="IPR046347">
    <property type="entry name" value="bZIP_sf"/>
</dbReference>
<dbReference type="Gene3D" id="1.20.5.170">
    <property type="match status" value="1"/>
</dbReference>
<sequence length="431" mass="47339">MSGYPSGGHTGGMGYNDPYAQYGAISMFRLLQENAPMYAPAPEPNKFNGFLKALGAGTKKTKGDGQPAKRRGPKPDSKPALTRRQELNRQAQRTHRERKEQYIRALESELSRLREVYSVDINTSNQKIQQQQETIQSLRTENNRLMGILKECGIPVQAQVEKETPEAINLAPGGSFTSGPSSVASQSAGFQSQPAFLTTPPSTFSSPHSAGDGDERSGSRAGPGGGMPIIGTTFQTGMGLSELDFSGSSEKERELLPSIPGIFDEDPQLGVDFILKLEAPCRVHTEYLCREAHKDVERDAFISGHALMASCPPPSHIENVPEGNLYPHQTYDLPLPNLGKLLNLSKQLITEGQVTPIMILQSLKNHEQYRSLTKEDVKTIVETLTAKVRCYGFGAVIEDFELRDCLQNVLGAKLYHGRRPPSRIGDDALYR</sequence>
<dbReference type="EMBL" id="JPOX01000018">
    <property type="protein sequence ID" value="KFX46544.1"/>
    <property type="molecule type" value="Genomic_DNA"/>
</dbReference>
<evidence type="ECO:0000256" key="2">
    <source>
        <dbReference type="ARBA" id="ARBA00023242"/>
    </source>
</evidence>
<dbReference type="HOGENOM" id="CLU_036934_1_1_1"/>
<dbReference type="CDD" id="cd14688">
    <property type="entry name" value="bZIP_YAP"/>
    <property type="match status" value="1"/>
</dbReference>
<dbReference type="eggNOG" id="ENOG502QZI3">
    <property type="taxonomic scope" value="Eukaryota"/>
</dbReference>
<feature type="compositionally biased region" description="Basic and acidic residues" evidence="3">
    <location>
        <begin position="73"/>
        <end position="87"/>
    </location>
</feature>
<dbReference type="GO" id="GO:0000976">
    <property type="term" value="F:transcription cis-regulatory region binding"/>
    <property type="evidence" value="ECO:0007669"/>
    <property type="project" value="InterPro"/>
</dbReference>
<gene>
    <name evidence="4" type="ORF">GQ26_0180450</name>
</gene>
<feature type="region of interest" description="Disordered" evidence="3">
    <location>
        <begin position="38"/>
        <end position="99"/>
    </location>
</feature>
<organism evidence="4">
    <name type="scientific">Talaromyces marneffei PM1</name>
    <dbReference type="NCBI Taxonomy" id="1077442"/>
    <lineage>
        <taxon>Eukaryota</taxon>
        <taxon>Fungi</taxon>
        <taxon>Dikarya</taxon>
        <taxon>Ascomycota</taxon>
        <taxon>Pezizomycotina</taxon>
        <taxon>Eurotiomycetes</taxon>
        <taxon>Eurotiomycetidae</taxon>
        <taxon>Eurotiales</taxon>
        <taxon>Trichocomaceae</taxon>
        <taxon>Talaromyces</taxon>
        <taxon>Talaromyces sect. Talaromyces</taxon>
    </lineage>
</organism>
<feature type="compositionally biased region" description="Polar residues" evidence="3">
    <location>
        <begin position="175"/>
        <end position="196"/>
    </location>
</feature>
<proteinExistence type="predicted"/>
<dbReference type="SUPFAM" id="SSF57959">
    <property type="entry name" value="Leucine zipper domain"/>
    <property type="match status" value="1"/>
</dbReference>
<dbReference type="AlphaFoldDB" id="A0A093V9B3"/>
<comment type="caution">
    <text evidence="4">The sequence shown here is derived from an EMBL/GenBank/DDBJ whole genome shotgun (WGS) entry which is preliminary data.</text>
</comment>
<evidence type="ECO:0000256" key="3">
    <source>
        <dbReference type="SAM" id="MobiDB-lite"/>
    </source>
</evidence>
<dbReference type="GO" id="GO:0090575">
    <property type="term" value="C:RNA polymerase II transcription regulator complex"/>
    <property type="evidence" value="ECO:0007669"/>
    <property type="project" value="TreeGrafter"/>
</dbReference>
<reference evidence="4" key="1">
    <citation type="journal article" date="2014" name="PLoS Genet.">
        <title>Signature Gene Expression Reveals Novel Clues to the Molecular Mechanisms of Dimorphic Transition in Penicillium marneffei.</title>
        <authorList>
            <person name="Yang E."/>
            <person name="Wang G."/>
            <person name="Cai J."/>
            <person name="Woo P.C."/>
            <person name="Lau S.K."/>
            <person name="Yuen K.-Y."/>
            <person name="Chow W.-N."/>
            <person name="Lin X."/>
        </authorList>
    </citation>
    <scope>NUCLEOTIDE SEQUENCE [LARGE SCALE GENOMIC DNA]</scope>
    <source>
        <strain evidence="4">PM1</strain>
    </source>
</reference>
<feature type="compositionally biased region" description="Low complexity" evidence="3">
    <location>
        <begin position="198"/>
        <end position="207"/>
    </location>
</feature>
<evidence type="ECO:0000313" key="4">
    <source>
        <dbReference type="EMBL" id="KFX46544.1"/>
    </source>
</evidence>
<dbReference type="PANTHER" id="PTHR40621">
    <property type="entry name" value="TRANSCRIPTION FACTOR KAPC-RELATED"/>
    <property type="match status" value="1"/>
</dbReference>
<evidence type="ECO:0000256" key="1">
    <source>
        <dbReference type="ARBA" id="ARBA00004123"/>
    </source>
</evidence>
<dbReference type="InterPro" id="IPR050936">
    <property type="entry name" value="AP-1-like"/>
</dbReference>
<dbReference type="PANTHER" id="PTHR40621:SF6">
    <property type="entry name" value="AP-1-LIKE TRANSCRIPTION FACTOR YAP1-RELATED"/>
    <property type="match status" value="1"/>
</dbReference>
<comment type="subcellular location">
    <subcellularLocation>
        <location evidence="1">Nucleus</location>
    </subcellularLocation>
</comment>
<name>A0A093V9B3_TALMA</name>